<reference evidence="1 2" key="1">
    <citation type="submission" date="2012-12" db="EMBL/GenBank/DDBJ databases">
        <title>Genome assembly of Formosa sp. AK20.</title>
        <authorList>
            <person name="Kumar R."/>
            <person name="Khatri I."/>
            <person name="Vaidya B."/>
            <person name="Subramanian S."/>
            <person name="Pinnaka A."/>
        </authorList>
    </citation>
    <scope>NUCLEOTIDE SEQUENCE [LARGE SCALE GENOMIC DNA]</scope>
    <source>
        <strain evidence="1 2">AK20</strain>
    </source>
</reference>
<keyword evidence="2" id="KW-1185">Reference proteome</keyword>
<dbReference type="Proteomes" id="UP000012024">
    <property type="component" value="Unassembled WGS sequence"/>
</dbReference>
<name>M7MKY4_9FLAO</name>
<dbReference type="EMBL" id="ANLA01000005">
    <property type="protein sequence ID" value="EMQ95555.1"/>
    <property type="molecule type" value="Genomic_DNA"/>
</dbReference>
<organism evidence="1 2">
    <name type="scientific">Xanthomarina gelatinilytica</name>
    <dbReference type="NCBI Taxonomy" id="1137281"/>
    <lineage>
        <taxon>Bacteria</taxon>
        <taxon>Pseudomonadati</taxon>
        <taxon>Bacteroidota</taxon>
        <taxon>Flavobacteriia</taxon>
        <taxon>Flavobacteriales</taxon>
        <taxon>Flavobacteriaceae</taxon>
        <taxon>Xanthomarina</taxon>
    </lineage>
</organism>
<evidence type="ECO:0000313" key="2">
    <source>
        <dbReference type="Proteomes" id="UP000012024"/>
    </source>
</evidence>
<protein>
    <submittedName>
        <fullName evidence="1">Uncharacterized protein</fullName>
    </submittedName>
</protein>
<comment type="caution">
    <text evidence="1">The sequence shown here is derived from an EMBL/GenBank/DDBJ whole genome shotgun (WGS) entry which is preliminary data.</text>
</comment>
<evidence type="ECO:0000313" key="1">
    <source>
        <dbReference type="EMBL" id="EMQ95555.1"/>
    </source>
</evidence>
<accession>M7MKY4</accession>
<gene>
    <name evidence="1" type="ORF">D778_02389</name>
</gene>
<proteinExistence type="predicted"/>
<dbReference type="PATRIC" id="fig|1137281.3.peg.978"/>
<sequence>MDSQNKYYETGSNPYYLNLNNTAIEITNLQDSTNPEYGFMNHLNSHILIQNPTLIVDTSENG</sequence>
<dbReference type="AlphaFoldDB" id="M7MKY4"/>